<dbReference type="RefSeq" id="WP_129120798.1">
    <property type="nucleotide sequence ID" value="NZ_PEIB01000001.1"/>
</dbReference>
<organism evidence="4 5">
    <name type="scientific">Veronia nyctiphanis</name>
    <dbReference type="NCBI Taxonomy" id="1278244"/>
    <lineage>
        <taxon>Bacteria</taxon>
        <taxon>Pseudomonadati</taxon>
        <taxon>Pseudomonadota</taxon>
        <taxon>Gammaproteobacteria</taxon>
        <taxon>Vibrionales</taxon>
        <taxon>Vibrionaceae</taxon>
        <taxon>Veronia</taxon>
    </lineage>
</organism>
<evidence type="ECO:0000256" key="1">
    <source>
        <dbReference type="ARBA" id="ARBA00022729"/>
    </source>
</evidence>
<feature type="domain" description="Outer membrane protein beta-barrel" evidence="3">
    <location>
        <begin position="8"/>
        <end position="171"/>
    </location>
</feature>
<keyword evidence="1 2" id="KW-0732">Signal</keyword>
<dbReference type="OrthoDB" id="5814217at2"/>
<dbReference type="AlphaFoldDB" id="A0A4Q0Z0G0"/>
<evidence type="ECO:0000256" key="2">
    <source>
        <dbReference type="SAM" id="SignalP"/>
    </source>
</evidence>
<sequence length="187" mass="20848">MRKLVFIGTLLASVVSAPTMAIGQDLNLTPSMSNFSYDYFDVRVGLSPVTYGGGVSMSIHPNAHVRAEVDTEFDKDWDFTGAVGFHAPVNDWADIYGELALRNVKKRDVYKDGEFGIEVAIGVRQWLTPQLEVGGEIGHVSIKEEDEKVFGSVTGRFHATELFSIGAQFRFNEIYDDQLVLSTRFKF</sequence>
<keyword evidence="5" id="KW-1185">Reference proteome</keyword>
<dbReference type="Pfam" id="PF13505">
    <property type="entry name" value="OMP_b-brl"/>
    <property type="match status" value="1"/>
</dbReference>
<dbReference type="Proteomes" id="UP000290287">
    <property type="component" value="Unassembled WGS sequence"/>
</dbReference>
<feature type="signal peptide" evidence="2">
    <location>
        <begin position="1"/>
        <end position="21"/>
    </location>
</feature>
<protein>
    <recommendedName>
        <fullName evidence="3">Outer membrane protein beta-barrel domain-containing protein</fullName>
    </recommendedName>
</protein>
<accession>A0A4Q0Z0G0</accession>
<evidence type="ECO:0000313" key="4">
    <source>
        <dbReference type="EMBL" id="RXJ74909.1"/>
    </source>
</evidence>
<comment type="caution">
    <text evidence="4">The sequence shown here is derived from an EMBL/GenBank/DDBJ whole genome shotgun (WGS) entry which is preliminary data.</text>
</comment>
<reference evidence="4 5" key="1">
    <citation type="submission" date="2017-10" db="EMBL/GenBank/DDBJ databases">
        <title>Nyctiphanis sp. nov., isolated from the stomach of the euphausiid Nyctiphanes simplex (Hansen, 1911) in the Gulf of California.</title>
        <authorList>
            <person name="Gomez-Gil B."/>
            <person name="Aguilar-Mendez M."/>
            <person name="Lopez-Cortes A."/>
            <person name="Gomez-Gutierrez J."/>
            <person name="Roque A."/>
            <person name="Lang E."/>
            <person name="Gonzalez-Castillo A."/>
        </authorList>
    </citation>
    <scope>NUCLEOTIDE SEQUENCE [LARGE SCALE GENOMIC DNA]</scope>
    <source>
        <strain evidence="4 5">CAIM 600</strain>
    </source>
</reference>
<name>A0A4Q0Z0G0_9GAMM</name>
<feature type="chain" id="PRO_5020429389" description="Outer membrane protein beta-barrel domain-containing protein" evidence="2">
    <location>
        <begin position="22"/>
        <end position="187"/>
    </location>
</feature>
<gene>
    <name evidence="4" type="ORF">CS022_01585</name>
</gene>
<dbReference type="EMBL" id="PEIB01000001">
    <property type="protein sequence ID" value="RXJ74909.1"/>
    <property type="molecule type" value="Genomic_DNA"/>
</dbReference>
<proteinExistence type="predicted"/>
<evidence type="ECO:0000259" key="3">
    <source>
        <dbReference type="Pfam" id="PF13505"/>
    </source>
</evidence>
<evidence type="ECO:0000313" key="5">
    <source>
        <dbReference type="Proteomes" id="UP000290287"/>
    </source>
</evidence>
<dbReference type="InterPro" id="IPR027385">
    <property type="entry name" value="Beta-barrel_OMP"/>
</dbReference>